<evidence type="ECO:0000259" key="2">
    <source>
        <dbReference type="Pfam" id="PF06985"/>
    </source>
</evidence>
<organism evidence="3 4">
    <name type="scientific">Phomopsis amygdali</name>
    <name type="common">Fusicoccum amygdali</name>
    <dbReference type="NCBI Taxonomy" id="1214568"/>
    <lineage>
        <taxon>Eukaryota</taxon>
        <taxon>Fungi</taxon>
        <taxon>Dikarya</taxon>
        <taxon>Ascomycota</taxon>
        <taxon>Pezizomycotina</taxon>
        <taxon>Sordariomycetes</taxon>
        <taxon>Sordariomycetidae</taxon>
        <taxon>Diaporthales</taxon>
        <taxon>Diaporthaceae</taxon>
        <taxon>Diaporthe</taxon>
    </lineage>
</organism>
<feature type="region of interest" description="Disordered" evidence="1">
    <location>
        <begin position="360"/>
        <end position="382"/>
    </location>
</feature>
<sequence length="640" mass="72062">MPQPAQIAMHKRQHQYKALAIRNTIRILTLEPGQEDDLLTGTLQAVHIDSAGSYEALSYVWSDPGPADCGYEILIRDGDSQGFLTLRGGSIYAALCRLRLPDRGRRIWADQICINQDDLVERGQQVPFMNRIFRDAAHVLVWLGLDTNNEAVFAFDLIRELDEALTSHLAHTTLHGPDTVELEKHLRDSQKALQALTDRVWFKRGWIVQEIGTSTPATMIWGDATIDWDTLASVCERLKGYHDLRSALGISTSDISFLYRRFIEPDEKTHHANRFNFVYELQRGRHLRFSDDRDRVFVYLGHFSVRTRHPLGCGPLSIRADYTKTVEQTYIDVAVQILRANPASACIVLAAVQHPPHGLPSLVGPRSKTEVNPVPRPRDEHSLPSWVPDWRRSEGIILAEPVCPHLAHGKSTTQLEVVEHDGLVLRFDGVKIDSIEECSLPLRDRDFYEKKTPGSPSTTIEGLWREICGKESFSLEDDYLNGKAAFFAFMQTLSNGCVQAAGHECRPYHDVPERVWLQKATSYIVETLGTYGDVSEDIRSVAGETGREGVHETWSRWAASAADSRIFARTRSGYYVLGPVALEVGDIVCVLFGCKVPFCLRPMGERYLLVGECYVHGLMKGGAMDMLARDQLHKKTFDIV</sequence>
<name>A0AAD9SA44_PHOAM</name>
<dbReference type="EMBL" id="JAUJFL010000005">
    <property type="protein sequence ID" value="KAK2603103.1"/>
    <property type="molecule type" value="Genomic_DNA"/>
</dbReference>
<dbReference type="PANTHER" id="PTHR24148">
    <property type="entry name" value="ANKYRIN REPEAT DOMAIN-CONTAINING PROTEIN 39 HOMOLOG-RELATED"/>
    <property type="match status" value="1"/>
</dbReference>
<keyword evidence="4" id="KW-1185">Reference proteome</keyword>
<dbReference type="PANTHER" id="PTHR24148:SF64">
    <property type="entry name" value="HETEROKARYON INCOMPATIBILITY DOMAIN-CONTAINING PROTEIN"/>
    <property type="match status" value="1"/>
</dbReference>
<evidence type="ECO:0000256" key="1">
    <source>
        <dbReference type="SAM" id="MobiDB-lite"/>
    </source>
</evidence>
<reference evidence="3" key="1">
    <citation type="submission" date="2023-06" db="EMBL/GenBank/DDBJ databases">
        <authorList>
            <person name="Noh H."/>
        </authorList>
    </citation>
    <scope>NUCLEOTIDE SEQUENCE</scope>
    <source>
        <strain evidence="3">DUCC20226</strain>
    </source>
</reference>
<gene>
    <name evidence="3" type="ORF">N8I77_009585</name>
</gene>
<feature type="domain" description="Heterokaryon incompatibility" evidence="2">
    <location>
        <begin position="54"/>
        <end position="210"/>
    </location>
</feature>
<dbReference type="Proteomes" id="UP001265746">
    <property type="component" value="Unassembled WGS sequence"/>
</dbReference>
<evidence type="ECO:0000313" key="3">
    <source>
        <dbReference type="EMBL" id="KAK2603103.1"/>
    </source>
</evidence>
<dbReference type="AlphaFoldDB" id="A0AAD9SA44"/>
<dbReference type="Pfam" id="PF06985">
    <property type="entry name" value="HET"/>
    <property type="match status" value="1"/>
</dbReference>
<protein>
    <recommendedName>
        <fullName evidence="2">Heterokaryon incompatibility domain-containing protein</fullName>
    </recommendedName>
</protein>
<dbReference type="InterPro" id="IPR052895">
    <property type="entry name" value="HetReg/Transcr_Mod"/>
</dbReference>
<dbReference type="InterPro" id="IPR010730">
    <property type="entry name" value="HET"/>
</dbReference>
<comment type="caution">
    <text evidence="3">The sequence shown here is derived from an EMBL/GenBank/DDBJ whole genome shotgun (WGS) entry which is preliminary data.</text>
</comment>
<dbReference type="Pfam" id="PF26639">
    <property type="entry name" value="Het-6_barrel"/>
    <property type="match status" value="1"/>
</dbReference>
<proteinExistence type="predicted"/>
<evidence type="ECO:0000313" key="4">
    <source>
        <dbReference type="Proteomes" id="UP001265746"/>
    </source>
</evidence>
<accession>A0AAD9SA44</accession>